<dbReference type="PANTHER" id="PTHR33376:SF7">
    <property type="entry name" value="C4-DICARBOXYLATE-BINDING PROTEIN DCTB"/>
    <property type="match status" value="1"/>
</dbReference>
<dbReference type="InterPro" id="IPR018389">
    <property type="entry name" value="DctP_fam"/>
</dbReference>
<evidence type="ECO:0000313" key="4">
    <source>
        <dbReference type="EMBL" id="MEQ3549513.1"/>
    </source>
</evidence>
<dbReference type="RefSeq" id="WP_349296586.1">
    <property type="nucleotide sequence ID" value="NZ_JBEDNQ010000001.1"/>
</dbReference>
<evidence type="ECO:0000256" key="2">
    <source>
        <dbReference type="ARBA" id="ARBA00022448"/>
    </source>
</evidence>
<dbReference type="NCBIfam" id="NF037995">
    <property type="entry name" value="TRAP_S1"/>
    <property type="match status" value="1"/>
</dbReference>
<keyword evidence="3" id="KW-0732">Signal</keyword>
<organism evidence="4 5">
    <name type="scientific">Pseudonocardia nematodicida</name>
    <dbReference type="NCBI Taxonomy" id="1206997"/>
    <lineage>
        <taxon>Bacteria</taxon>
        <taxon>Bacillati</taxon>
        <taxon>Actinomycetota</taxon>
        <taxon>Actinomycetes</taxon>
        <taxon>Pseudonocardiales</taxon>
        <taxon>Pseudonocardiaceae</taxon>
        <taxon>Pseudonocardia</taxon>
    </lineage>
</organism>
<accession>A0ABV1K825</accession>
<dbReference type="PANTHER" id="PTHR33376">
    <property type="match status" value="1"/>
</dbReference>
<comment type="caution">
    <text evidence="4">The sequence shown here is derived from an EMBL/GenBank/DDBJ whole genome shotgun (WGS) entry which is preliminary data.</text>
</comment>
<dbReference type="Proteomes" id="UP001494902">
    <property type="component" value="Unassembled WGS sequence"/>
</dbReference>
<dbReference type="EMBL" id="JBEDNQ010000001">
    <property type="protein sequence ID" value="MEQ3549513.1"/>
    <property type="molecule type" value="Genomic_DNA"/>
</dbReference>
<protein>
    <submittedName>
        <fullName evidence="4">TRAP transporter substrate-binding protein DctP</fullName>
    </submittedName>
</protein>
<name>A0ABV1K825_9PSEU</name>
<keyword evidence="2" id="KW-0813">Transport</keyword>
<dbReference type="PROSITE" id="PS51257">
    <property type="entry name" value="PROKAR_LIPOPROTEIN"/>
    <property type="match status" value="1"/>
</dbReference>
<sequence>MPEYRVSRPSGRSLRVRGLALLAATLVTVTGCATRGEVTEEQSAGGPSVAYGASQEEYAEALADMEPVTLQMQSSAPQGAATGRRFEAYAEALQEWSGGKINVEIAFSNSIAQPADVDDALGDGRLDLGSVTPNSEPARYPAHAALWDMAFLGRQTPVDGLLQFHAAYLEASRTVPEINSEFAAQGITLLVPAFSSGSTGMMCSEPRRDLAGLRGAAVATLARTQNLEVEAVGGSPTSLTYAELYESLERGVVQCAMASLTVASLQGYIPAAPHMVIDDEVGFQVSGAAFGVSTSVWNSLPLAAQQLMYDRLDVFLVATFESALDNITNGLTQVRDSGGEVAGLDPEAKAAVEAAHEQVLQTAAQNDQVADPAAMVESVQQAEEKWAGVLEEMGYRDTPSYDTFLDEYQPGSIDFDPFIERLYSEVLLADRPGAAS</sequence>
<evidence type="ECO:0000313" key="5">
    <source>
        <dbReference type="Proteomes" id="UP001494902"/>
    </source>
</evidence>
<gene>
    <name evidence="4" type="primary">dctP</name>
    <name evidence="4" type="ORF">WIS52_03430</name>
</gene>
<evidence type="ECO:0000256" key="1">
    <source>
        <dbReference type="ARBA" id="ARBA00009023"/>
    </source>
</evidence>
<comment type="similarity">
    <text evidence="1">Belongs to the bacterial solute-binding protein 7 family.</text>
</comment>
<dbReference type="InterPro" id="IPR038404">
    <property type="entry name" value="TRAP_DctP_sf"/>
</dbReference>
<proteinExistence type="inferred from homology"/>
<dbReference type="Gene3D" id="3.40.190.170">
    <property type="entry name" value="Bacterial extracellular solute-binding protein, family 7"/>
    <property type="match status" value="1"/>
</dbReference>
<evidence type="ECO:0000256" key="3">
    <source>
        <dbReference type="ARBA" id="ARBA00022729"/>
    </source>
</evidence>
<reference evidence="4 5" key="1">
    <citation type="submission" date="2024-03" db="EMBL/GenBank/DDBJ databases">
        <title>Draft genome sequence of Pseudonocardia nematodicida JCM 31783.</title>
        <authorList>
            <person name="Butdee W."/>
            <person name="Duangmal K."/>
        </authorList>
    </citation>
    <scope>NUCLEOTIDE SEQUENCE [LARGE SCALE GENOMIC DNA]</scope>
    <source>
        <strain evidence="4 5">JCM 31783</strain>
    </source>
</reference>
<dbReference type="Pfam" id="PF03480">
    <property type="entry name" value="DctP"/>
    <property type="match status" value="1"/>
</dbReference>
<keyword evidence="5" id="KW-1185">Reference proteome</keyword>